<dbReference type="RefSeq" id="WP_026500687.1">
    <property type="nucleotide sequence ID" value="NZ_CACVBG010000038.1"/>
</dbReference>
<dbReference type="EMBL" id="UFTD01000002">
    <property type="protein sequence ID" value="SSZ40864.1"/>
    <property type="molecule type" value="Genomic_DNA"/>
</dbReference>
<dbReference type="Proteomes" id="UP000253846">
    <property type="component" value="Unassembled WGS sequence"/>
</dbReference>
<evidence type="ECO:0000313" key="2">
    <source>
        <dbReference type="Proteomes" id="UP000253846"/>
    </source>
</evidence>
<proteinExistence type="predicted"/>
<accession>A0A336NIE4</accession>
<sequence>MKKVLQLLSGIALLSIAGCEYKAEVPLSAWELWDKPGANTIDIGKALLECGMPTPYNRDEYNRKLDGNANALIEACMVQAGFRYKSGYLSSCEFFDARFPICHSGAVIPQRSVKKRLNSPHCKRNRNKPECLP</sequence>
<gene>
    <name evidence="1" type="ORF">NCTC12860_02025</name>
</gene>
<name>A0A336NIE4_BARGR</name>
<evidence type="ECO:0000313" key="1">
    <source>
        <dbReference type="EMBL" id="SSZ40864.1"/>
    </source>
</evidence>
<protein>
    <recommendedName>
        <fullName evidence="3">Phage protein</fullName>
    </recommendedName>
</protein>
<dbReference type="AlphaFoldDB" id="A0A336NIE4"/>
<reference evidence="1 2" key="1">
    <citation type="submission" date="2018-06" db="EMBL/GenBank/DDBJ databases">
        <authorList>
            <consortium name="Pathogen Informatics"/>
            <person name="Doyle S."/>
        </authorList>
    </citation>
    <scope>NUCLEOTIDE SEQUENCE [LARGE SCALE GENOMIC DNA]</scope>
    <source>
        <strain evidence="1 2">NCTC12860</strain>
    </source>
</reference>
<organism evidence="1 2">
    <name type="scientific">Bartonella grahamii</name>
    <dbReference type="NCBI Taxonomy" id="33045"/>
    <lineage>
        <taxon>Bacteria</taxon>
        <taxon>Pseudomonadati</taxon>
        <taxon>Pseudomonadota</taxon>
        <taxon>Alphaproteobacteria</taxon>
        <taxon>Hyphomicrobiales</taxon>
        <taxon>Bartonellaceae</taxon>
        <taxon>Bartonella</taxon>
    </lineage>
</organism>
<dbReference type="PROSITE" id="PS51257">
    <property type="entry name" value="PROKAR_LIPOPROTEIN"/>
    <property type="match status" value="1"/>
</dbReference>
<evidence type="ECO:0008006" key="3">
    <source>
        <dbReference type="Google" id="ProtNLM"/>
    </source>
</evidence>